<reference evidence="1" key="1">
    <citation type="submission" date="2021-10" db="EMBL/GenBank/DDBJ databases">
        <title>Tropical sea cucumber genome reveals ecological adaptation and Cuvierian tubules defense mechanism.</title>
        <authorList>
            <person name="Chen T."/>
        </authorList>
    </citation>
    <scope>NUCLEOTIDE SEQUENCE</scope>
    <source>
        <strain evidence="1">Nanhai2018</strain>
        <tissue evidence="1">Muscle</tissue>
    </source>
</reference>
<dbReference type="AlphaFoldDB" id="A0A9Q1C981"/>
<dbReference type="SUPFAM" id="SSF52540">
    <property type="entry name" value="P-loop containing nucleoside triphosphate hydrolases"/>
    <property type="match status" value="1"/>
</dbReference>
<dbReference type="PANTHER" id="PTHR48312:SF1">
    <property type="entry name" value="SULFOTRANSFERASE"/>
    <property type="match status" value="1"/>
</dbReference>
<dbReference type="Pfam" id="PF19798">
    <property type="entry name" value="Sulfotransfer_5"/>
    <property type="match status" value="1"/>
</dbReference>
<protein>
    <submittedName>
        <fullName evidence="1">Uncharacterized protein</fullName>
    </submittedName>
</protein>
<evidence type="ECO:0000313" key="1">
    <source>
        <dbReference type="EMBL" id="KAJ8040356.1"/>
    </source>
</evidence>
<dbReference type="Gene3D" id="3.40.50.300">
    <property type="entry name" value="P-loop containing nucleotide triphosphate hydrolases"/>
    <property type="match status" value="1"/>
</dbReference>
<evidence type="ECO:0000313" key="2">
    <source>
        <dbReference type="Proteomes" id="UP001152320"/>
    </source>
</evidence>
<accession>A0A9Q1C981</accession>
<dbReference type="PANTHER" id="PTHR48312">
    <property type="match status" value="1"/>
</dbReference>
<dbReference type="InterPro" id="IPR027417">
    <property type="entry name" value="P-loop_NTPase"/>
</dbReference>
<dbReference type="Proteomes" id="UP001152320">
    <property type="component" value="Chromosome 6"/>
</dbReference>
<dbReference type="OrthoDB" id="2405944at2759"/>
<name>A0A9Q1C981_HOLLE</name>
<sequence length="191" mass="22361">MFIKDEALGIDGHYDKLPEWMLKRTFIICHPRRVALLMCRLLSHPVEYEGNIEDFEIELGHPFMAWEKLSPDPMYKLWNYVRDNIDPNPIVFDADDLQKDPEQMLRKYCEAVGIPYKEKFLKWEKSDESLKYFNGALDQLVWGRNVGIYDAAFLPSCFFPLQGLIPDTIPDNCTATRKSFETGTRPCMKQD</sequence>
<organism evidence="1 2">
    <name type="scientific">Holothuria leucospilota</name>
    <name type="common">Black long sea cucumber</name>
    <name type="synonym">Mertensiothuria leucospilota</name>
    <dbReference type="NCBI Taxonomy" id="206669"/>
    <lineage>
        <taxon>Eukaryota</taxon>
        <taxon>Metazoa</taxon>
        <taxon>Echinodermata</taxon>
        <taxon>Eleutherozoa</taxon>
        <taxon>Echinozoa</taxon>
        <taxon>Holothuroidea</taxon>
        <taxon>Aspidochirotacea</taxon>
        <taxon>Aspidochirotida</taxon>
        <taxon>Holothuriidae</taxon>
        <taxon>Holothuria</taxon>
    </lineage>
</organism>
<keyword evidence="2" id="KW-1185">Reference proteome</keyword>
<dbReference type="EMBL" id="JAIZAY010000006">
    <property type="protein sequence ID" value="KAJ8040356.1"/>
    <property type="molecule type" value="Genomic_DNA"/>
</dbReference>
<comment type="caution">
    <text evidence="1">The sequence shown here is derived from an EMBL/GenBank/DDBJ whole genome shotgun (WGS) entry which is preliminary data.</text>
</comment>
<proteinExistence type="predicted"/>
<gene>
    <name evidence="1" type="ORF">HOLleu_14620</name>
</gene>